<dbReference type="STRING" id="235985.SAMN05414137_102516"/>
<proteinExistence type="inferred from homology"/>
<sequence>MPVRARAGAPSGASVPYRVRMTAPTPPLLHRRFPELVGTLPFLRLGEAPTPVQALDGLGTRGPLWVKDESGYGEGGWGGNKVRKLEWLLPDARRRGTRTLLTVGGLGTNWGLAAACYAREQGIDVALGLIDHPVDDHVRGQLDRLRASGATLHFLHSKTRLILAAPWLFARHTRGLRPPAYLPAGGSSPLGVLGAAEIALELGEQVAAGELPEPAWVVTAVGSGGTTAGLALGLRLAGLRTRVLGVVVNDTLPLDTRTLLGLARRSADLLRSRGADLTGVALPLPAETIRTETAWLGDGYAHPTARADAALARAASDAGLTLERTYTAKALAALQDLDAAGSLGDGPIVFLQTHGPREW</sequence>
<evidence type="ECO:0000313" key="6">
    <source>
        <dbReference type="EMBL" id="SEK57915.1"/>
    </source>
</evidence>
<dbReference type="PIRSF" id="PIRSF006278">
    <property type="entry name" value="ACCD_DCysDesulf"/>
    <property type="match status" value="1"/>
</dbReference>
<dbReference type="InterPro" id="IPR001926">
    <property type="entry name" value="TrpB-like_PALP"/>
</dbReference>
<dbReference type="SUPFAM" id="SSF53686">
    <property type="entry name" value="Tryptophan synthase beta subunit-like PLP-dependent enzymes"/>
    <property type="match status" value="1"/>
</dbReference>
<evidence type="ECO:0000313" key="7">
    <source>
        <dbReference type="Proteomes" id="UP000183015"/>
    </source>
</evidence>
<gene>
    <name evidence="6" type="ORF">SAMN05414137_102516</name>
</gene>
<reference evidence="7" key="1">
    <citation type="submission" date="2016-10" db="EMBL/GenBank/DDBJ databases">
        <authorList>
            <person name="Varghese N."/>
        </authorList>
    </citation>
    <scope>NUCLEOTIDE SEQUENCE [LARGE SCALE GENOMIC DNA]</scope>
    <source>
        <strain evidence="7">DSM 45096 / BCRC 16803 / CGMCC 4.1857 / CIP 109030 / JCM 12277 / KCTC 19219 / NBRC 100920 / 33214</strain>
    </source>
</reference>
<organism evidence="6 7">
    <name type="scientific">Streptacidiphilus jiangxiensis</name>
    <dbReference type="NCBI Taxonomy" id="235985"/>
    <lineage>
        <taxon>Bacteria</taxon>
        <taxon>Bacillati</taxon>
        <taxon>Actinomycetota</taxon>
        <taxon>Actinomycetes</taxon>
        <taxon>Kitasatosporales</taxon>
        <taxon>Streptomycetaceae</taxon>
        <taxon>Streptacidiphilus</taxon>
    </lineage>
</organism>
<evidence type="ECO:0000256" key="4">
    <source>
        <dbReference type="PIRSR" id="PIRSR006278-2"/>
    </source>
</evidence>
<dbReference type="InterPro" id="IPR036052">
    <property type="entry name" value="TrpB-like_PALP_sf"/>
</dbReference>
<evidence type="ECO:0000256" key="2">
    <source>
        <dbReference type="ARBA" id="ARBA00008639"/>
    </source>
</evidence>
<feature type="domain" description="Tryptophan synthase beta chain-like PALP" evidence="5">
    <location>
        <begin position="44"/>
        <end position="351"/>
    </location>
</feature>
<keyword evidence="7" id="KW-1185">Reference proteome</keyword>
<dbReference type="InterPro" id="IPR027278">
    <property type="entry name" value="ACCD_DCysDesulf"/>
</dbReference>
<dbReference type="Gene3D" id="3.40.50.1100">
    <property type="match status" value="2"/>
</dbReference>
<evidence type="ECO:0000259" key="5">
    <source>
        <dbReference type="Pfam" id="PF00291"/>
    </source>
</evidence>
<evidence type="ECO:0000256" key="1">
    <source>
        <dbReference type="ARBA" id="ARBA00001933"/>
    </source>
</evidence>
<protein>
    <submittedName>
        <fullName evidence="6">D-cysteine desulfhydrase</fullName>
    </submittedName>
</protein>
<dbReference type="Pfam" id="PF00291">
    <property type="entry name" value="PALP"/>
    <property type="match status" value="1"/>
</dbReference>
<keyword evidence="3 4" id="KW-0663">Pyridoxal phosphate</keyword>
<feature type="modified residue" description="N6-(pyridoxal phosphate)lysine" evidence="4">
    <location>
        <position position="81"/>
    </location>
</feature>
<name>A0A1H7IBD0_STRJI</name>
<accession>A0A1H7IBD0</accession>
<dbReference type="GO" id="GO:0019148">
    <property type="term" value="F:D-cysteine desulfhydrase activity"/>
    <property type="evidence" value="ECO:0007669"/>
    <property type="project" value="TreeGrafter"/>
</dbReference>
<dbReference type="Proteomes" id="UP000183015">
    <property type="component" value="Unassembled WGS sequence"/>
</dbReference>
<dbReference type="PANTHER" id="PTHR43780">
    <property type="entry name" value="1-AMINOCYCLOPROPANE-1-CARBOXYLATE DEAMINASE-RELATED"/>
    <property type="match status" value="1"/>
</dbReference>
<dbReference type="eggNOG" id="COG2515">
    <property type="taxonomic scope" value="Bacteria"/>
</dbReference>
<dbReference type="GO" id="GO:1901605">
    <property type="term" value="P:alpha-amino acid metabolic process"/>
    <property type="evidence" value="ECO:0007669"/>
    <property type="project" value="UniProtKB-ARBA"/>
</dbReference>
<dbReference type="EMBL" id="FOAZ01000002">
    <property type="protein sequence ID" value="SEK57915.1"/>
    <property type="molecule type" value="Genomic_DNA"/>
</dbReference>
<dbReference type="PANTHER" id="PTHR43780:SF2">
    <property type="entry name" value="1-AMINOCYCLOPROPANE-1-CARBOXYLATE DEAMINASE-RELATED"/>
    <property type="match status" value="1"/>
</dbReference>
<comment type="similarity">
    <text evidence="2">Belongs to the ACC deaminase/D-cysteine desulfhydrase family.</text>
</comment>
<evidence type="ECO:0000256" key="3">
    <source>
        <dbReference type="ARBA" id="ARBA00022898"/>
    </source>
</evidence>
<comment type="cofactor">
    <cofactor evidence="1">
        <name>pyridoxal 5'-phosphate</name>
        <dbReference type="ChEBI" id="CHEBI:597326"/>
    </cofactor>
</comment>
<dbReference type="AlphaFoldDB" id="A0A1H7IBD0"/>